<dbReference type="Proteomes" id="UP000247523">
    <property type="component" value="Unassembled WGS sequence"/>
</dbReference>
<name>A0A255IM50_9FIRM</name>
<dbReference type="GO" id="GO:0032787">
    <property type="term" value="P:monocarboxylic acid metabolic process"/>
    <property type="evidence" value="ECO:0007669"/>
    <property type="project" value="UniProtKB-ARBA"/>
</dbReference>
<dbReference type="PROSITE" id="PS00061">
    <property type="entry name" value="ADH_SHORT"/>
    <property type="match status" value="1"/>
</dbReference>
<dbReference type="NCBIfam" id="NF009466">
    <property type="entry name" value="PRK12826.1-2"/>
    <property type="match status" value="1"/>
</dbReference>
<evidence type="ECO:0000256" key="3">
    <source>
        <dbReference type="ARBA" id="ARBA00023221"/>
    </source>
</evidence>
<evidence type="ECO:0000313" key="8">
    <source>
        <dbReference type="Proteomes" id="UP000216411"/>
    </source>
</evidence>
<dbReference type="PANTHER" id="PTHR42879:SF2">
    <property type="entry name" value="3-OXOACYL-[ACYL-CARRIER-PROTEIN] REDUCTASE FABG"/>
    <property type="match status" value="1"/>
</dbReference>
<dbReference type="SMART" id="SM00822">
    <property type="entry name" value="PKS_KR"/>
    <property type="match status" value="1"/>
</dbReference>
<dbReference type="PRINTS" id="PR00080">
    <property type="entry name" value="SDRFAMILY"/>
</dbReference>
<protein>
    <submittedName>
        <fullName evidence="6">3-oxoacyl-[acyl-carrier-protein] reductase /acetoacetyl-CoA reductase</fullName>
    </submittedName>
    <submittedName>
        <fullName evidence="7">SDR family NAD(P)-dependent oxidoreductase</fullName>
    </submittedName>
</protein>
<accession>A0A255IM50</accession>
<dbReference type="Gene3D" id="3.40.50.720">
    <property type="entry name" value="NAD(P)-binding Rossmann-like Domain"/>
    <property type="match status" value="1"/>
</dbReference>
<feature type="domain" description="Ketoreductase" evidence="5">
    <location>
        <begin position="2"/>
        <end position="182"/>
    </location>
</feature>
<dbReference type="FunFam" id="3.40.50.720:FF:000173">
    <property type="entry name" value="3-oxoacyl-[acyl-carrier protein] reductase"/>
    <property type="match status" value="1"/>
</dbReference>
<keyword evidence="3" id="KW-0753">Steroid metabolism</keyword>
<dbReference type="GO" id="GO:0008202">
    <property type="term" value="P:steroid metabolic process"/>
    <property type="evidence" value="ECO:0007669"/>
    <property type="project" value="UniProtKB-KW"/>
</dbReference>
<evidence type="ECO:0000256" key="2">
    <source>
        <dbReference type="ARBA" id="ARBA00023002"/>
    </source>
</evidence>
<dbReference type="Pfam" id="PF00106">
    <property type="entry name" value="adh_short"/>
    <property type="match status" value="1"/>
</dbReference>
<dbReference type="AlphaFoldDB" id="A0A255IM50"/>
<reference evidence="7 8" key="1">
    <citation type="journal article" date="2017" name="Genome Announc.">
        <title>Draft Genome Sequence of a Sporulating and Motile Strain of Lachnotalea glycerini Isolated from Water in Quebec City, Canada.</title>
        <authorList>
            <person name="Maheux A.F."/>
            <person name="Boudreau D.K."/>
            <person name="Berube E."/>
            <person name="Boissinot M."/>
            <person name="Raymond F."/>
            <person name="Brodeur S."/>
            <person name="Corbeil J."/>
            <person name="Isabel S."/>
            <person name="Omar R.F."/>
            <person name="Bergeron M.G."/>
        </authorList>
    </citation>
    <scope>NUCLEOTIDE SEQUENCE [LARGE SCALE GENOMIC DNA]</scope>
    <source>
        <strain evidence="7 8">CCRI-19302</strain>
    </source>
</reference>
<reference evidence="7" key="3">
    <citation type="submission" date="2018-07" db="EMBL/GenBank/DDBJ databases">
        <authorList>
            <person name="Quirk P.G."/>
            <person name="Krulwich T.A."/>
        </authorList>
    </citation>
    <scope>NUCLEOTIDE SEQUENCE</scope>
    <source>
        <strain evidence="7">CCRI-19302</strain>
    </source>
</reference>
<proteinExistence type="inferred from homology"/>
<reference evidence="6 9" key="2">
    <citation type="submission" date="2018-05" db="EMBL/GenBank/DDBJ databases">
        <title>Genomic Encyclopedia of Type Strains, Phase IV (KMG-IV): sequencing the most valuable type-strain genomes for metagenomic binning, comparative biology and taxonomic classification.</title>
        <authorList>
            <person name="Goeker M."/>
        </authorList>
    </citation>
    <scope>NUCLEOTIDE SEQUENCE [LARGE SCALE GENOMIC DNA]</scope>
    <source>
        <strain evidence="6 9">DSM 28816</strain>
    </source>
</reference>
<evidence type="ECO:0000256" key="4">
    <source>
        <dbReference type="RuleBase" id="RU000363"/>
    </source>
</evidence>
<dbReference type="PRINTS" id="PR00081">
    <property type="entry name" value="GDHRDH"/>
</dbReference>
<evidence type="ECO:0000313" key="6">
    <source>
        <dbReference type="EMBL" id="PXV95575.1"/>
    </source>
</evidence>
<comment type="similarity">
    <text evidence="1 4">Belongs to the short-chain dehydrogenases/reductases (SDR) family.</text>
</comment>
<dbReference type="InterPro" id="IPR002347">
    <property type="entry name" value="SDR_fam"/>
</dbReference>
<evidence type="ECO:0000313" key="7">
    <source>
        <dbReference type="EMBL" id="RDY32889.1"/>
    </source>
</evidence>
<dbReference type="PANTHER" id="PTHR42879">
    <property type="entry name" value="3-OXOACYL-(ACYL-CARRIER-PROTEIN) REDUCTASE"/>
    <property type="match status" value="1"/>
</dbReference>
<evidence type="ECO:0000256" key="1">
    <source>
        <dbReference type="ARBA" id="ARBA00006484"/>
    </source>
</evidence>
<dbReference type="Proteomes" id="UP000216411">
    <property type="component" value="Unassembled WGS sequence"/>
</dbReference>
<dbReference type="RefSeq" id="WP_094376755.1">
    <property type="nucleotide sequence ID" value="NZ_NOKA02000002.1"/>
</dbReference>
<dbReference type="EMBL" id="NOKA02000002">
    <property type="protein sequence ID" value="RDY32889.1"/>
    <property type="molecule type" value="Genomic_DNA"/>
</dbReference>
<gene>
    <name evidence="6" type="ORF">C8E03_101204</name>
    <name evidence="7" type="ORF">CG710_002840</name>
</gene>
<keyword evidence="2" id="KW-0560">Oxidoreductase</keyword>
<dbReference type="InterPro" id="IPR050259">
    <property type="entry name" value="SDR"/>
</dbReference>
<dbReference type="SUPFAM" id="SSF51735">
    <property type="entry name" value="NAD(P)-binding Rossmann-fold domains"/>
    <property type="match status" value="1"/>
</dbReference>
<dbReference type="InterPro" id="IPR036291">
    <property type="entry name" value="NAD(P)-bd_dom_sf"/>
</dbReference>
<keyword evidence="8" id="KW-1185">Reference proteome</keyword>
<dbReference type="InterPro" id="IPR020904">
    <property type="entry name" value="Sc_DH/Rdtase_CS"/>
</dbReference>
<dbReference type="GO" id="GO:0016491">
    <property type="term" value="F:oxidoreductase activity"/>
    <property type="evidence" value="ECO:0007669"/>
    <property type="project" value="UniProtKB-KW"/>
</dbReference>
<sequence>MKNVLISGGTRGIGRAIISSLLEKGYQVAYTYKENKELARQIDEMARDNCQVAKGYQVDICNQNAVKQLIKDINNEWGNIDILINNAGITKDKSLAMMSYEEWDMVIKTNLYGVYNLTRECIYPMLRQKDGRIINISSTSGINGMRGQCNYSSSKAAIIGFTKSLAKEVAHFGVTVNCIAPGGVETDMTQKMSEAERKKLLEGVPMERLCMPDEVAKIVVFLADQKLCPQYLTGVTIPLDGGLGL</sequence>
<evidence type="ECO:0000313" key="9">
    <source>
        <dbReference type="Proteomes" id="UP000247523"/>
    </source>
</evidence>
<evidence type="ECO:0000259" key="5">
    <source>
        <dbReference type="SMART" id="SM00822"/>
    </source>
</evidence>
<organism evidence="6 9">
    <name type="scientific">Lachnotalea glycerini</name>
    <dbReference type="NCBI Taxonomy" id="1763509"/>
    <lineage>
        <taxon>Bacteria</taxon>
        <taxon>Bacillati</taxon>
        <taxon>Bacillota</taxon>
        <taxon>Clostridia</taxon>
        <taxon>Lachnospirales</taxon>
        <taxon>Lachnospiraceae</taxon>
        <taxon>Lachnotalea</taxon>
    </lineage>
</organism>
<keyword evidence="3" id="KW-0443">Lipid metabolism</keyword>
<dbReference type="InterPro" id="IPR057326">
    <property type="entry name" value="KR_dom"/>
</dbReference>
<dbReference type="EMBL" id="QICS01000001">
    <property type="protein sequence ID" value="PXV95575.1"/>
    <property type="molecule type" value="Genomic_DNA"/>
</dbReference>
<comment type="caution">
    <text evidence="6">The sequence shown here is derived from an EMBL/GenBank/DDBJ whole genome shotgun (WGS) entry which is preliminary data.</text>
</comment>
<dbReference type="OrthoDB" id="9803333at2"/>